<organism evidence="2">
    <name type="scientific">hydrothermal vent metagenome</name>
    <dbReference type="NCBI Taxonomy" id="652676"/>
    <lineage>
        <taxon>unclassified sequences</taxon>
        <taxon>metagenomes</taxon>
        <taxon>ecological metagenomes</taxon>
    </lineage>
</organism>
<dbReference type="EMBL" id="FAXA01000037">
    <property type="protein sequence ID" value="CUV01277.1"/>
    <property type="molecule type" value="Genomic_DNA"/>
</dbReference>
<dbReference type="GO" id="GO:0051301">
    <property type="term" value="P:cell division"/>
    <property type="evidence" value="ECO:0007669"/>
    <property type="project" value="UniProtKB-KW"/>
</dbReference>
<comment type="similarity">
    <text evidence="1">Belongs to the MinE family.</text>
</comment>
<keyword evidence="2" id="KW-0132">Cell division</keyword>
<proteinExistence type="inferred from homology"/>
<dbReference type="NCBIfam" id="TIGR01215">
    <property type="entry name" value="minE"/>
    <property type="match status" value="1"/>
</dbReference>
<evidence type="ECO:0000256" key="1">
    <source>
        <dbReference type="ARBA" id="ARBA00008168"/>
    </source>
</evidence>
<sequence>MRELLRWLFNISGKELDQATEMLSKDTAKQRLKLVLIQDRLELAPEKLEEMKKEIWEVVSKYMIVDDDFMEFEVRRMDDLTVLVSNIEVKDLSDLAPAPTA</sequence>
<dbReference type="AlphaFoldDB" id="A0A170Q967"/>
<dbReference type="GO" id="GO:0032955">
    <property type="term" value="P:regulation of division septum assembly"/>
    <property type="evidence" value="ECO:0007669"/>
    <property type="project" value="InterPro"/>
</dbReference>
<dbReference type="Pfam" id="PF03776">
    <property type="entry name" value="MinE"/>
    <property type="match status" value="1"/>
</dbReference>
<dbReference type="SUPFAM" id="SSF55229">
    <property type="entry name" value="Cell division protein MinE topological specificity domain"/>
    <property type="match status" value="1"/>
</dbReference>
<dbReference type="InterPro" id="IPR036707">
    <property type="entry name" value="MinE_sf"/>
</dbReference>
<accession>A0A170Q967</accession>
<keyword evidence="2" id="KW-0131">Cell cycle</keyword>
<dbReference type="InterPro" id="IPR005527">
    <property type="entry name" value="MinE"/>
</dbReference>
<dbReference type="HAMAP" id="MF_00262">
    <property type="entry name" value="MinE"/>
    <property type="match status" value="1"/>
</dbReference>
<reference evidence="2" key="1">
    <citation type="submission" date="2015-10" db="EMBL/GenBank/DDBJ databases">
        <authorList>
            <person name="Gilbert D.G."/>
        </authorList>
    </citation>
    <scope>NUCLEOTIDE SEQUENCE</scope>
</reference>
<evidence type="ECO:0000313" key="2">
    <source>
        <dbReference type="EMBL" id="CUV01277.1"/>
    </source>
</evidence>
<name>A0A170Q967_9ZZZZ</name>
<gene>
    <name evidence="2" type="ORF">MGWOODY_Clf1840</name>
</gene>
<protein>
    <submittedName>
        <fullName evidence="2">Cell division topological specificity factor MinE</fullName>
    </submittedName>
</protein>
<dbReference type="Gene3D" id="3.30.1070.10">
    <property type="entry name" value="Cell division topological specificity factor MinE"/>
    <property type="match status" value="1"/>
</dbReference>